<feature type="transmembrane region" description="Helical" evidence="1">
    <location>
        <begin position="165"/>
        <end position="188"/>
    </location>
</feature>
<accession>A0ABW8TBD2</accession>
<keyword evidence="3" id="KW-1185">Reference proteome</keyword>
<dbReference type="EMBL" id="JBJIAA010000003">
    <property type="protein sequence ID" value="MFL0249801.1"/>
    <property type="molecule type" value="Genomic_DNA"/>
</dbReference>
<protein>
    <submittedName>
        <fullName evidence="2">ABC-2 transporter permease</fullName>
    </submittedName>
</protein>
<organism evidence="2 3">
    <name type="scientific">Clostridium neuense</name>
    <dbReference type="NCBI Taxonomy" id="1728934"/>
    <lineage>
        <taxon>Bacteria</taxon>
        <taxon>Bacillati</taxon>
        <taxon>Bacillota</taxon>
        <taxon>Clostridia</taxon>
        <taxon>Eubacteriales</taxon>
        <taxon>Clostridiaceae</taxon>
        <taxon>Clostridium</taxon>
    </lineage>
</organism>
<dbReference type="InterPro" id="IPR025699">
    <property type="entry name" value="ABC2_memb-like"/>
</dbReference>
<name>A0ABW8TBD2_9CLOT</name>
<feature type="transmembrane region" description="Helical" evidence="1">
    <location>
        <begin position="200"/>
        <end position="225"/>
    </location>
</feature>
<feature type="transmembrane region" description="Helical" evidence="1">
    <location>
        <begin position="16"/>
        <end position="34"/>
    </location>
</feature>
<evidence type="ECO:0000313" key="3">
    <source>
        <dbReference type="Proteomes" id="UP001623592"/>
    </source>
</evidence>
<dbReference type="Pfam" id="PF13346">
    <property type="entry name" value="ABC2_membrane_5"/>
    <property type="match status" value="1"/>
</dbReference>
<sequence>MLNLIFKDIILSKRKIISAFMICLTICLVINIVHSKVLTILYILMPLTSMFILVDDSSFYDYRYTVNVMFNSLPIRKKDVVIAKYIEAVVFFIIGVAITLICTNLFKINGTSNAASGMANIGLYNKLLGTKSIIESCAISSVLLIATYFPAYFKCQYMKVRGIFLLVNIAIIALPIIFVKVVGSVSTYKILTYFSKEPKWIMTSATAIILFLILSISLNLSINFYEKRDL</sequence>
<dbReference type="PANTHER" id="PTHR41309">
    <property type="entry name" value="MEMBRANE PROTEIN-RELATED"/>
    <property type="match status" value="1"/>
</dbReference>
<dbReference type="Proteomes" id="UP001623592">
    <property type="component" value="Unassembled WGS sequence"/>
</dbReference>
<feature type="transmembrane region" description="Helical" evidence="1">
    <location>
        <begin position="133"/>
        <end position="153"/>
    </location>
</feature>
<keyword evidence="1" id="KW-0812">Transmembrane</keyword>
<proteinExistence type="predicted"/>
<keyword evidence="1" id="KW-1133">Transmembrane helix</keyword>
<feature type="transmembrane region" description="Helical" evidence="1">
    <location>
        <begin position="40"/>
        <end position="60"/>
    </location>
</feature>
<evidence type="ECO:0000256" key="1">
    <source>
        <dbReference type="SAM" id="Phobius"/>
    </source>
</evidence>
<comment type="caution">
    <text evidence="2">The sequence shown here is derived from an EMBL/GenBank/DDBJ whole genome shotgun (WGS) entry which is preliminary data.</text>
</comment>
<feature type="transmembrane region" description="Helical" evidence="1">
    <location>
        <begin position="81"/>
        <end position="106"/>
    </location>
</feature>
<dbReference type="PANTHER" id="PTHR41309:SF2">
    <property type="entry name" value="MEMBRANE PROTEIN"/>
    <property type="match status" value="1"/>
</dbReference>
<gene>
    <name evidence="2" type="ORF">ACJDT4_05155</name>
</gene>
<dbReference type="RefSeq" id="WP_406786465.1">
    <property type="nucleotide sequence ID" value="NZ_JBJIAA010000003.1"/>
</dbReference>
<evidence type="ECO:0000313" key="2">
    <source>
        <dbReference type="EMBL" id="MFL0249801.1"/>
    </source>
</evidence>
<reference evidence="2 3" key="1">
    <citation type="submission" date="2024-11" db="EMBL/GenBank/DDBJ databases">
        <authorList>
            <person name="Heng Y.C."/>
            <person name="Lim A.C.H."/>
            <person name="Lee J.K.Y."/>
            <person name="Kittelmann S."/>
        </authorList>
    </citation>
    <scope>NUCLEOTIDE SEQUENCE [LARGE SCALE GENOMIC DNA]</scope>
    <source>
        <strain evidence="2 3">WILCCON 0114</strain>
    </source>
</reference>
<keyword evidence="1" id="KW-0472">Membrane</keyword>